<dbReference type="EMBL" id="BAAAHC010000024">
    <property type="protein sequence ID" value="GAA0538458.1"/>
    <property type="molecule type" value="Genomic_DNA"/>
</dbReference>
<reference evidence="2 3" key="2">
    <citation type="journal article" date="2014" name="Int. J. Syst. Evol. Microbiol.">
        <title>Complete genome sequence of Corynebacterium casei LMG S-19264T (=DSM 44701T), isolated from a smear-ripened cheese.</title>
        <authorList>
            <consortium name="US DOE Joint Genome Institute (JGI-PGF)"/>
            <person name="Walter F."/>
            <person name="Albersmeier A."/>
            <person name="Kalinowski J."/>
            <person name="Ruckert C."/>
        </authorList>
    </citation>
    <scope>NUCLEOTIDE SEQUENCE [LARGE SCALE GENOMIC DNA]</scope>
    <source>
        <strain evidence="2 3">CGMCC 4.7206</strain>
    </source>
</reference>
<comment type="caution">
    <text evidence="2">The sequence shown here is derived from an EMBL/GenBank/DDBJ whole genome shotgun (WGS) entry which is preliminary data.</text>
</comment>
<accession>A0A917N6J3</accession>
<dbReference type="Proteomes" id="UP001500220">
    <property type="component" value="Unassembled WGS sequence"/>
</dbReference>
<protein>
    <submittedName>
        <fullName evidence="1">PPA1309 family protein</fullName>
    </submittedName>
</protein>
<evidence type="ECO:0000313" key="4">
    <source>
        <dbReference type="Proteomes" id="UP001500220"/>
    </source>
</evidence>
<name>A0A917N6J3_9PSEU</name>
<dbReference type="InterPro" id="IPR047681">
    <property type="entry name" value="PPA1309-like"/>
</dbReference>
<gene>
    <name evidence="1" type="ORF">GCM10009545_46390</name>
    <name evidence="2" type="ORF">GCM10011581_05470</name>
</gene>
<evidence type="ECO:0000313" key="2">
    <source>
        <dbReference type="EMBL" id="GGI71362.1"/>
    </source>
</evidence>
<reference evidence="4" key="3">
    <citation type="journal article" date="2019" name="Int. J. Syst. Evol. Microbiol.">
        <title>The Global Catalogue of Microorganisms (GCM) 10K type strain sequencing project: providing services to taxonomists for standard genome sequencing and annotation.</title>
        <authorList>
            <consortium name="The Broad Institute Genomics Platform"/>
            <consortium name="The Broad Institute Genome Sequencing Center for Infectious Disease"/>
            <person name="Wu L."/>
            <person name="Ma J."/>
        </authorList>
    </citation>
    <scope>NUCLEOTIDE SEQUENCE [LARGE SCALE GENOMIC DNA]</scope>
    <source>
        <strain evidence="4">JCM 10664</strain>
    </source>
</reference>
<reference evidence="1" key="5">
    <citation type="submission" date="2023-12" db="EMBL/GenBank/DDBJ databases">
        <authorList>
            <person name="Sun Q."/>
            <person name="Inoue M."/>
        </authorList>
    </citation>
    <scope>NUCLEOTIDE SEQUENCE</scope>
    <source>
        <strain evidence="1">JCM 10664</strain>
    </source>
</reference>
<keyword evidence="4" id="KW-1185">Reference proteome</keyword>
<organism evidence="2 3">
    <name type="scientific">Saccharopolyspora thermophila</name>
    <dbReference type="NCBI Taxonomy" id="89367"/>
    <lineage>
        <taxon>Bacteria</taxon>
        <taxon>Bacillati</taxon>
        <taxon>Actinomycetota</taxon>
        <taxon>Actinomycetes</taxon>
        <taxon>Pseudonocardiales</taxon>
        <taxon>Pseudonocardiaceae</taxon>
        <taxon>Saccharopolyspora</taxon>
    </lineage>
</organism>
<dbReference type="AlphaFoldDB" id="A0A917N6J3"/>
<dbReference type="Proteomes" id="UP000597989">
    <property type="component" value="Unassembled WGS sequence"/>
</dbReference>
<reference evidence="2" key="4">
    <citation type="submission" date="2020-09" db="EMBL/GenBank/DDBJ databases">
        <authorList>
            <person name="Sun Q."/>
            <person name="Zhou Y."/>
        </authorList>
    </citation>
    <scope>NUCLEOTIDE SEQUENCE</scope>
    <source>
        <strain evidence="2">CGMCC 4.7206</strain>
    </source>
</reference>
<dbReference type="EMBL" id="BMMT01000001">
    <property type="protein sequence ID" value="GGI71362.1"/>
    <property type="molecule type" value="Genomic_DNA"/>
</dbReference>
<dbReference type="NCBIfam" id="NF040618">
    <property type="entry name" value="PPA1309_fam"/>
    <property type="match status" value="1"/>
</dbReference>
<evidence type="ECO:0000313" key="1">
    <source>
        <dbReference type="EMBL" id="GAA0538458.1"/>
    </source>
</evidence>
<reference evidence="1" key="1">
    <citation type="journal article" date="2014" name="Int. J. Syst. Evol. Microbiol.">
        <title>Complete genome of a new Firmicutes species belonging to the dominant human colonic microbiota ('Ruminococcus bicirculans') reveals two chromosomes and a selective capacity to utilize plant glucans.</title>
        <authorList>
            <consortium name="NISC Comparative Sequencing Program"/>
            <person name="Wegmann U."/>
            <person name="Louis P."/>
            <person name="Goesmann A."/>
            <person name="Henrissat B."/>
            <person name="Duncan S.H."/>
            <person name="Flint H.J."/>
        </authorList>
    </citation>
    <scope>NUCLEOTIDE SEQUENCE</scope>
    <source>
        <strain evidence="1">JCM 10664</strain>
    </source>
</reference>
<sequence length="178" mass="18736">MGGMPPQTPEDLAAALPSAAREIEEFVGAAGWDQPTQVFALVPTRQLLAAEPGLADQLDPDSPLTPIAQESLPAEDLAEALGRIAWPDQVSGCALVQEIVVLPPEAEAELPGDADEARRVAAEHPERREARLVAAVLRDGGEACVMRLRAEGAEGGEVIQDPRLAPNLLAALRATFAE</sequence>
<evidence type="ECO:0000313" key="3">
    <source>
        <dbReference type="Proteomes" id="UP000597989"/>
    </source>
</evidence>
<proteinExistence type="predicted"/>